<name>S2K573_MUCC1</name>
<dbReference type="AlphaFoldDB" id="S2K573"/>
<evidence type="ECO:0000256" key="1">
    <source>
        <dbReference type="SAM" id="MobiDB-lite"/>
    </source>
</evidence>
<reference evidence="3" key="1">
    <citation type="submission" date="2013-05" db="EMBL/GenBank/DDBJ databases">
        <title>The Genome sequence of Mucor circinelloides f. circinelloides 1006PhL.</title>
        <authorList>
            <consortium name="The Broad Institute Genomics Platform"/>
            <person name="Cuomo C."/>
            <person name="Earl A."/>
            <person name="Findley K."/>
            <person name="Lee S.C."/>
            <person name="Walker B."/>
            <person name="Young S."/>
            <person name="Zeng Q."/>
            <person name="Gargeya S."/>
            <person name="Fitzgerald M."/>
            <person name="Haas B."/>
            <person name="Abouelleil A."/>
            <person name="Allen A.W."/>
            <person name="Alvarado L."/>
            <person name="Arachchi H.M."/>
            <person name="Berlin A.M."/>
            <person name="Chapman S.B."/>
            <person name="Gainer-Dewar J."/>
            <person name="Goldberg J."/>
            <person name="Griggs A."/>
            <person name="Gujja S."/>
            <person name="Hansen M."/>
            <person name="Howarth C."/>
            <person name="Imamovic A."/>
            <person name="Ireland A."/>
            <person name="Larimer J."/>
            <person name="McCowan C."/>
            <person name="Murphy C."/>
            <person name="Pearson M."/>
            <person name="Poon T.W."/>
            <person name="Priest M."/>
            <person name="Roberts A."/>
            <person name="Saif S."/>
            <person name="Shea T."/>
            <person name="Sisk P."/>
            <person name="Sykes S."/>
            <person name="Wortman J."/>
            <person name="Nusbaum C."/>
            <person name="Birren B."/>
        </authorList>
    </citation>
    <scope>NUCLEOTIDE SEQUENCE [LARGE SCALE GENOMIC DNA]</scope>
    <source>
        <strain evidence="3">1006PhL</strain>
    </source>
</reference>
<protein>
    <submittedName>
        <fullName evidence="2">Uncharacterized protein</fullName>
    </submittedName>
</protein>
<accession>S2K573</accession>
<dbReference type="VEuPathDB" id="FungiDB:HMPREF1544_02582"/>
<evidence type="ECO:0000313" key="2">
    <source>
        <dbReference type="EMBL" id="EPB90523.1"/>
    </source>
</evidence>
<keyword evidence="3" id="KW-1185">Reference proteome</keyword>
<feature type="compositionally biased region" description="Polar residues" evidence="1">
    <location>
        <begin position="1"/>
        <end position="32"/>
    </location>
</feature>
<dbReference type="InParanoid" id="S2K573"/>
<dbReference type="OrthoDB" id="2203771at2759"/>
<dbReference type="Proteomes" id="UP000014254">
    <property type="component" value="Unassembled WGS sequence"/>
</dbReference>
<feature type="compositionally biased region" description="Low complexity" evidence="1">
    <location>
        <begin position="40"/>
        <end position="55"/>
    </location>
</feature>
<dbReference type="STRING" id="1220926.S2K573"/>
<gene>
    <name evidence="2" type="ORF">HMPREF1544_02582</name>
</gene>
<dbReference type="GO" id="GO:0003676">
    <property type="term" value="F:nucleic acid binding"/>
    <property type="evidence" value="ECO:0007669"/>
    <property type="project" value="InterPro"/>
</dbReference>
<dbReference type="InterPro" id="IPR036397">
    <property type="entry name" value="RNaseH_sf"/>
</dbReference>
<feature type="region of interest" description="Disordered" evidence="1">
    <location>
        <begin position="1"/>
        <end position="68"/>
    </location>
</feature>
<proteinExistence type="predicted"/>
<sequence>MVKTTTLADAQRGQPSTSLASTAQPSHPNQISPPKPKDPPSATTNNATTNPAQTKQQRRKTSASSRKLTPPAAIAALQHFDPFEDRNLLDPAFSSLDSVSRSQKIHDLHNKCVLRAISFVRLSLFCVTVAKSMLLQSFIAPAQFDSILADTLAARAEQFPVSPPSTASSSELKHGGGHIMIWGCMTYWGPECACQEVYDGIMKSEDYQQIVAIVLKCLEYYGLTWDDVYFQQENDPKHTSSNTT</sequence>
<dbReference type="Gene3D" id="3.30.420.10">
    <property type="entry name" value="Ribonuclease H-like superfamily/Ribonuclease H"/>
    <property type="match status" value="1"/>
</dbReference>
<dbReference type="EMBL" id="KE123919">
    <property type="protein sequence ID" value="EPB90523.1"/>
    <property type="molecule type" value="Genomic_DNA"/>
</dbReference>
<organism evidence="2 3">
    <name type="scientific">Mucor circinelloides f. circinelloides (strain 1006PhL)</name>
    <name type="common">Mucormycosis agent</name>
    <name type="synonym">Calyptromyces circinelloides</name>
    <dbReference type="NCBI Taxonomy" id="1220926"/>
    <lineage>
        <taxon>Eukaryota</taxon>
        <taxon>Fungi</taxon>
        <taxon>Fungi incertae sedis</taxon>
        <taxon>Mucoromycota</taxon>
        <taxon>Mucoromycotina</taxon>
        <taxon>Mucoromycetes</taxon>
        <taxon>Mucorales</taxon>
        <taxon>Mucorineae</taxon>
        <taxon>Mucoraceae</taxon>
        <taxon>Mucor</taxon>
    </lineage>
</organism>
<evidence type="ECO:0000313" key="3">
    <source>
        <dbReference type="Proteomes" id="UP000014254"/>
    </source>
</evidence>